<dbReference type="InterPro" id="IPR010492">
    <property type="entry name" value="GINS_Psf3"/>
</dbReference>
<keyword evidence="1" id="KW-0539">Nucleus</keyword>
<dbReference type="GO" id="GO:1902975">
    <property type="term" value="P:mitotic DNA replication initiation"/>
    <property type="evidence" value="ECO:0007669"/>
    <property type="project" value="TreeGrafter"/>
</dbReference>
<dbReference type="PANTHER" id="PTHR22768:SF0">
    <property type="entry name" value="DNA REPLICATION COMPLEX GINS PROTEIN PSF3"/>
    <property type="match status" value="1"/>
</dbReference>
<dbReference type="GO" id="GO:0000811">
    <property type="term" value="C:GINS complex"/>
    <property type="evidence" value="ECO:0007669"/>
    <property type="project" value="UniProtKB-UniRule"/>
</dbReference>
<comment type="subcellular location">
    <subcellularLocation>
        <location evidence="1">Nucleus</location>
    </subcellularLocation>
</comment>
<reference evidence="2 3" key="1">
    <citation type="submission" date="2018-06" db="EMBL/GenBank/DDBJ databases">
        <title>Comparative genomics reveals the genomic features of Rhizophagus irregularis, R. cerebriforme, R. diaphanum and Gigaspora rosea, and their symbiotic lifestyle signature.</title>
        <authorList>
            <person name="Morin E."/>
            <person name="San Clemente H."/>
            <person name="Chen E.C.H."/>
            <person name="De La Providencia I."/>
            <person name="Hainaut M."/>
            <person name="Kuo A."/>
            <person name="Kohler A."/>
            <person name="Murat C."/>
            <person name="Tang N."/>
            <person name="Roy S."/>
            <person name="Loubradou J."/>
            <person name="Henrissat B."/>
            <person name="Grigoriev I.V."/>
            <person name="Corradi N."/>
            <person name="Roux C."/>
            <person name="Martin F.M."/>
        </authorList>
    </citation>
    <scope>NUCLEOTIDE SEQUENCE [LARGE SCALE GENOMIC DNA]</scope>
    <source>
        <strain evidence="2 3">DAOM 227022</strain>
    </source>
</reference>
<comment type="function">
    <text evidence="1">The GINS complex plays an essential role in the initiation of DNA replication.</text>
</comment>
<dbReference type="PANTHER" id="PTHR22768">
    <property type="entry name" value="DNA REPLICATION COMPLEX GINS PROTEIN PSF3"/>
    <property type="match status" value="1"/>
</dbReference>
<dbReference type="SUPFAM" id="SSF160059">
    <property type="entry name" value="PriA/YqbF domain"/>
    <property type="match status" value="1"/>
</dbReference>
<evidence type="ECO:0000313" key="2">
    <source>
        <dbReference type="EMBL" id="RIA90266.1"/>
    </source>
</evidence>
<dbReference type="CDD" id="cd11713">
    <property type="entry name" value="GINS_A_psf3"/>
    <property type="match status" value="1"/>
</dbReference>
<gene>
    <name evidence="2" type="ORF">C1645_823584</name>
</gene>
<sequence length="193" mass="23263">MYPSQTVEEFFARETKIPIKFDRNVLGLGNLIGKDKTKEILKDQIYELPFYIAEELIIKEIATLQLPKMFGNDVINALKVTPIDINLRNYCPQFYTFASYYVLLWQDVINREYQRYGDERQHQLDSTKIQEFLDILKRSKIDRAVEIMNRAKRFFEDHNDFLERLDDEEKRMFEEQRQVCEETYVDYTKLCTL</sequence>
<organism evidence="2 3">
    <name type="scientific">Glomus cerebriforme</name>
    <dbReference type="NCBI Taxonomy" id="658196"/>
    <lineage>
        <taxon>Eukaryota</taxon>
        <taxon>Fungi</taxon>
        <taxon>Fungi incertae sedis</taxon>
        <taxon>Mucoromycota</taxon>
        <taxon>Glomeromycotina</taxon>
        <taxon>Glomeromycetes</taxon>
        <taxon>Glomerales</taxon>
        <taxon>Glomeraceae</taxon>
        <taxon>Glomus</taxon>
    </lineage>
</organism>
<protein>
    <recommendedName>
        <fullName evidence="1">DNA replication complex GINS protein PSF3</fullName>
    </recommendedName>
</protein>
<dbReference type="OrthoDB" id="10251744at2759"/>
<keyword evidence="1" id="KW-0235">DNA replication</keyword>
<keyword evidence="3" id="KW-1185">Reference proteome</keyword>
<evidence type="ECO:0000256" key="1">
    <source>
        <dbReference type="RuleBase" id="RU367161"/>
    </source>
</evidence>
<evidence type="ECO:0000313" key="3">
    <source>
        <dbReference type="Proteomes" id="UP000265703"/>
    </source>
</evidence>
<dbReference type="STRING" id="658196.A0A397T039"/>
<accession>A0A397T039</accession>
<dbReference type="InterPro" id="IPR036224">
    <property type="entry name" value="GINS_bundle-like_dom_sf"/>
</dbReference>
<dbReference type="EMBL" id="QKYT01000186">
    <property type="protein sequence ID" value="RIA90266.1"/>
    <property type="molecule type" value="Genomic_DNA"/>
</dbReference>
<dbReference type="Proteomes" id="UP000265703">
    <property type="component" value="Unassembled WGS sequence"/>
</dbReference>
<dbReference type="InterPro" id="IPR038437">
    <property type="entry name" value="GINS_Psf3_sf"/>
</dbReference>
<comment type="subunit">
    <text evidence="1">Component of the GINS complex.</text>
</comment>
<comment type="similarity">
    <text evidence="1">Belongs to the GINS3/PSF3 family.</text>
</comment>
<dbReference type="Gene3D" id="1.20.58.2050">
    <property type="match status" value="1"/>
</dbReference>
<proteinExistence type="inferred from homology"/>
<dbReference type="AlphaFoldDB" id="A0A397T039"/>
<name>A0A397T039_9GLOM</name>
<comment type="caution">
    <text evidence="2">The sequence shown here is derived from an EMBL/GenBank/DDBJ whole genome shotgun (WGS) entry which is preliminary data.</text>
</comment>
<dbReference type="SUPFAM" id="SSF158573">
    <property type="entry name" value="GINS helical bundle-like"/>
    <property type="match status" value="1"/>
</dbReference>